<dbReference type="EMBL" id="OD564707">
    <property type="protein sequence ID" value="CAD7439514.1"/>
    <property type="molecule type" value="Genomic_DNA"/>
</dbReference>
<accession>A0A7R9EQH3</accession>
<gene>
    <name evidence="1" type="ORF">TBIB3V08_LOCUS2076</name>
</gene>
<organism evidence="1">
    <name type="scientific">Timema bartmani</name>
    <dbReference type="NCBI Taxonomy" id="61472"/>
    <lineage>
        <taxon>Eukaryota</taxon>
        <taxon>Metazoa</taxon>
        <taxon>Ecdysozoa</taxon>
        <taxon>Arthropoda</taxon>
        <taxon>Hexapoda</taxon>
        <taxon>Insecta</taxon>
        <taxon>Pterygota</taxon>
        <taxon>Neoptera</taxon>
        <taxon>Polyneoptera</taxon>
        <taxon>Phasmatodea</taxon>
        <taxon>Timematodea</taxon>
        <taxon>Timematoidea</taxon>
        <taxon>Timematidae</taxon>
        <taxon>Timema</taxon>
    </lineage>
</organism>
<sequence length="93" mass="10420">MENHFRKFKLKSPDRDSNLDLPVIGSLIYCESSALDHAATKADTVNRDGEPLKFGQNFLLSPVETITEKLANAPVVLSQTFEDEEIEVRISVE</sequence>
<dbReference type="AlphaFoldDB" id="A0A7R9EQH3"/>
<protein>
    <submittedName>
        <fullName evidence="1">Uncharacterized protein</fullName>
    </submittedName>
</protein>
<proteinExistence type="predicted"/>
<name>A0A7R9EQH3_9NEOP</name>
<reference evidence="1" key="1">
    <citation type="submission" date="2020-11" db="EMBL/GenBank/DDBJ databases">
        <authorList>
            <person name="Tran Van P."/>
        </authorList>
    </citation>
    <scope>NUCLEOTIDE SEQUENCE</scope>
</reference>
<evidence type="ECO:0000313" key="1">
    <source>
        <dbReference type="EMBL" id="CAD7439514.1"/>
    </source>
</evidence>